<dbReference type="InterPro" id="IPR001789">
    <property type="entry name" value="Sig_transdc_resp-reg_receiver"/>
</dbReference>
<dbReference type="HAMAP" id="MF_00099">
    <property type="entry name" value="CheB_chemtxs"/>
    <property type="match status" value="1"/>
</dbReference>
<proteinExistence type="inferred from homology"/>
<comment type="PTM">
    <text evidence="3">Phosphorylated by CheA. Phosphorylation of the N-terminal regulatory domain activates the methylesterase activity.</text>
</comment>
<feature type="domain" description="Response regulatory" evidence="6">
    <location>
        <begin position="5"/>
        <end position="122"/>
    </location>
</feature>
<feature type="active site" evidence="3 4">
    <location>
        <position position="291"/>
    </location>
</feature>
<dbReference type="PROSITE" id="PS50110">
    <property type="entry name" value="RESPONSE_REGULATORY"/>
    <property type="match status" value="1"/>
</dbReference>
<comment type="caution">
    <text evidence="8">The sequence shown here is derived from an EMBL/GenBank/DDBJ whole genome shotgun (WGS) entry which is preliminary data.</text>
</comment>
<organism evidence="8 9">
    <name type="scientific">Paenibacillus agricola</name>
    <dbReference type="NCBI Taxonomy" id="2716264"/>
    <lineage>
        <taxon>Bacteria</taxon>
        <taxon>Bacillati</taxon>
        <taxon>Bacillota</taxon>
        <taxon>Bacilli</taxon>
        <taxon>Bacillales</taxon>
        <taxon>Paenibacillaceae</taxon>
        <taxon>Paenibacillus</taxon>
    </lineage>
</organism>
<dbReference type="PANTHER" id="PTHR42872">
    <property type="entry name" value="PROTEIN-GLUTAMATE METHYLESTERASE/PROTEIN-GLUTAMINE GLUTAMINASE"/>
    <property type="match status" value="1"/>
</dbReference>
<dbReference type="PANTHER" id="PTHR42872:SF3">
    <property type="entry name" value="PROTEIN-GLUTAMATE METHYLESTERASE_PROTEIN-GLUTAMINE GLUTAMINASE 1"/>
    <property type="match status" value="1"/>
</dbReference>
<dbReference type="Pfam" id="PF01339">
    <property type="entry name" value="CheB_methylest"/>
    <property type="match status" value="1"/>
</dbReference>
<evidence type="ECO:0000313" key="8">
    <source>
        <dbReference type="EMBL" id="NHN32807.1"/>
    </source>
</evidence>
<dbReference type="RefSeq" id="WP_166153103.1">
    <property type="nucleotide sequence ID" value="NZ_JAAOIW010000009.1"/>
</dbReference>
<feature type="active site" evidence="3 4">
    <location>
        <position position="168"/>
    </location>
</feature>
<comment type="subcellular location">
    <subcellularLocation>
        <location evidence="3">Cytoplasm</location>
    </subcellularLocation>
</comment>
<comment type="function">
    <text evidence="3">Involved in chemotaxis. Part of a chemotaxis signal transduction system that modulates chemotaxis in response to various stimuli. Catalyzes the demethylation of specific methylglutamate residues introduced into the chemoreceptors (methyl-accepting chemotaxis proteins or MCP) by CheR. Also mediates the irreversible deamidation of specific glutamine residues to glutamic acid.</text>
</comment>
<dbReference type="CDD" id="cd16432">
    <property type="entry name" value="CheB_Rec"/>
    <property type="match status" value="1"/>
</dbReference>
<accession>A0ABX0J9I5</accession>
<feature type="active site" evidence="3 4">
    <location>
        <position position="195"/>
    </location>
</feature>
<keyword evidence="1 3" id="KW-0378">Hydrolase</keyword>
<dbReference type="InterPro" id="IPR000673">
    <property type="entry name" value="Sig_transdc_resp-reg_Me-estase"/>
</dbReference>
<keyword evidence="3" id="KW-0963">Cytoplasm</keyword>
<comment type="domain">
    <text evidence="3">Contains a C-terminal catalytic domain, and an N-terminal region which modulates catalytic activity.</text>
</comment>
<dbReference type="Gene3D" id="3.40.50.2300">
    <property type="match status" value="1"/>
</dbReference>
<dbReference type="InterPro" id="IPR035909">
    <property type="entry name" value="CheB_C"/>
</dbReference>
<evidence type="ECO:0000256" key="5">
    <source>
        <dbReference type="PROSITE-ProRule" id="PRU00169"/>
    </source>
</evidence>
<dbReference type="EC" id="3.1.1.61" evidence="3"/>
<dbReference type="NCBIfam" id="NF001965">
    <property type="entry name" value="PRK00742.1"/>
    <property type="match status" value="1"/>
</dbReference>
<keyword evidence="3 5" id="KW-0597">Phosphoprotein</keyword>
<protein>
    <recommendedName>
        <fullName evidence="3">Protein-glutamate methylesterase/protein-glutamine glutaminase</fullName>
        <ecNumber evidence="3">3.1.1.61</ecNumber>
        <ecNumber evidence="3">3.5.1.44</ecNumber>
    </recommendedName>
</protein>
<dbReference type="Pfam" id="PF00072">
    <property type="entry name" value="Response_reg"/>
    <property type="match status" value="1"/>
</dbReference>
<dbReference type="InterPro" id="IPR011006">
    <property type="entry name" value="CheY-like_superfamily"/>
</dbReference>
<dbReference type="InterPro" id="IPR008248">
    <property type="entry name" value="CheB-like"/>
</dbReference>
<feature type="domain" description="CheB-type methylesterase" evidence="7">
    <location>
        <begin position="156"/>
        <end position="346"/>
    </location>
</feature>
<reference evidence="8" key="1">
    <citation type="submission" date="2020-03" db="EMBL/GenBank/DDBJ databases">
        <title>Draft sequencing of Paenibacilllus sp. S3N08.</title>
        <authorList>
            <person name="Kim D.-U."/>
        </authorList>
    </citation>
    <scope>NUCLEOTIDE SEQUENCE</scope>
    <source>
        <strain evidence="8">S3N08</strain>
    </source>
</reference>
<sequence>MKQYGVLIVDDSAFMRRAVSLLFEKDPAFYIVGIARNGIEAIEKLQRFKPDVITMDVEMPGMGGIEALELIMKEHPVPVVMLSSQTGEGTQATIQALQLGAIDFFLKESLIHESLDSLVLNDFLERMKIAATAKIANRSIQETVVDSPILREGHSLNPSYDLLVIGCSTGGPSALQTILPRFSPDFNASIIVIQHMPPGFTGPLAERFNNICQMRVREAQDGDLLQPGTIYIAPSGYQTLIRKWPDGSKTLKVTEEPVMLYKPSVNVTLESAAPIFEDKLLAVVLTGMGNDGLEGCRMVRKHQGRILVEAEESCIVYGMPKVIFEAGLADRQVALPRIYQHILSFM</sequence>
<evidence type="ECO:0000313" key="9">
    <source>
        <dbReference type="Proteomes" id="UP001165962"/>
    </source>
</evidence>
<evidence type="ECO:0000256" key="3">
    <source>
        <dbReference type="HAMAP-Rule" id="MF_00099"/>
    </source>
</evidence>
<dbReference type="SUPFAM" id="SSF52738">
    <property type="entry name" value="Methylesterase CheB, C-terminal domain"/>
    <property type="match status" value="1"/>
</dbReference>
<dbReference type="CDD" id="cd17541">
    <property type="entry name" value="REC_CheB-like"/>
    <property type="match status" value="1"/>
</dbReference>
<keyword evidence="3 4" id="KW-0145">Chemotaxis</keyword>
<dbReference type="Gene3D" id="3.40.50.180">
    <property type="entry name" value="Methylesterase CheB, C-terminal domain"/>
    <property type="match status" value="1"/>
</dbReference>
<dbReference type="SMART" id="SM00448">
    <property type="entry name" value="REC"/>
    <property type="match status" value="1"/>
</dbReference>
<comment type="catalytic activity">
    <reaction evidence="2 3">
        <text>[protein]-L-glutamate 5-O-methyl ester + H2O = L-glutamyl-[protein] + methanol + H(+)</text>
        <dbReference type="Rhea" id="RHEA:23236"/>
        <dbReference type="Rhea" id="RHEA-COMP:10208"/>
        <dbReference type="Rhea" id="RHEA-COMP:10311"/>
        <dbReference type="ChEBI" id="CHEBI:15377"/>
        <dbReference type="ChEBI" id="CHEBI:15378"/>
        <dbReference type="ChEBI" id="CHEBI:17790"/>
        <dbReference type="ChEBI" id="CHEBI:29973"/>
        <dbReference type="ChEBI" id="CHEBI:82795"/>
        <dbReference type="EC" id="3.1.1.61"/>
    </reaction>
</comment>
<dbReference type="PIRSF" id="PIRSF000876">
    <property type="entry name" value="RR_chemtxs_CheB"/>
    <property type="match status" value="1"/>
</dbReference>
<evidence type="ECO:0000259" key="7">
    <source>
        <dbReference type="PROSITE" id="PS50122"/>
    </source>
</evidence>
<dbReference type="EMBL" id="JAAOIW010000009">
    <property type="protein sequence ID" value="NHN32807.1"/>
    <property type="molecule type" value="Genomic_DNA"/>
</dbReference>
<keyword evidence="9" id="KW-1185">Reference proteome</keyword>
<comment type="catalytic activity">
    <reaction evidence="3">
        <text>L-glutaminyl-[protein] + H2O = L-glutamyl-[protein] + NH4(+)</text>
        <dbReference type="Rhea" id="RHEA:16441"/>
        <dbReference type="Rhea" id="RHEA-COMP:10207"/>
        <dbReference type="Rhea" id="RHEA-COMP:10208"/>
        <dbReference type="ChEBI" id="CHEBI:15377"/>
        <dbReference type="ChEBI" id="CHEBI:28938"/>
        <dbReference type="ChEBI" id="CHEBI:29973"/>
        <dbReference type="ChEBI" id="CHEBI:30011"/>
        <dbReference type="EC" id="3.5.1.44"/>
    </reaction>
</comment>
<dbReference type="Proteomes" id="UP001165962">
    <property type="component" value="Unassembled WGS sequence"/>
</dbReference>
<evidence type="ECO:0000256" key="4">
    <source>
        <dbReference type="PROSITE-ProRule" id="PRU00050"/>
    </source>
</evidence>
<evidence type="ECO:0000256" key="1">
    <source>
        <dbReference type="ARBA" id="ARBA00022801"/>
    </source>
</evidence>
<feature type="modified residue" description="4-aspartylphosphate" evidence="3 5">
    <location>
        <position position="56"/>
    </location>
</feature>
<evidence type="ECO:0000259" key="6">
    <source>
        <dbReference type="PROSITE" id="PS50110"/>
    </source>
</evidence>
<gene>
    <name evidence="3" type="primary">cheB</name>
    <name evidence="8" type="ORF">G9U52_23585</name>
</gene>
<name>A0ABX0J9I5_9BACL</name>
<comment type="similarity">
    <text evidence="3">Belongs to the CheB family.</text>
</comment>
<dbReference type="EC" id="3.5.1.44" evidence="3"/>
<evidence type="ECO:0000256" key="2">
    <source>
        <dbReference type="ARBA" id="ARBA00048267"/>
    </source>
</evidence>
<dbReference type="PROSITE" id="PS50122">
    <property type="entry name" value="CHEB"/>
    <property type="match status" value="1"/>
</dbReference>
<dbReference type="SUPFAM" id="SSF52172">
    <property type="entry name" value="CheY-like"/>
    <property type="match status" value="1"/>
</dbReference>